<proteinExistence type="predicted"/>
<organism evidence="1 2">
    <name type="scientific">Humicola insolens</name>
    <name type="common">Soft-rot fungus</name>
    <dbReference type="NCBI Taxonomy" id="85995"/>
    <lineage>
        <taxon>Eukaryota</taxon>
        <taxon>Fungi</taxon>
        <taxon>Dikarya</taxon>
        <taxon>Ascomycota</taxon>
        <taxon>Pezizomycotina</taxon>
        <taxon>Sordariomycetes</taxon>
        <taxon>Sordariomycetidae</taxon>
        <taxon>Sordariales</taxon>
        <taxon>Chaetomiaceae</taxon>
        <taxon>Mycothermus</taxon>
    </lineage>
</organism>
<protein>
    <submittedName>
        <fullName evidence="1">Uncharacterized protein</fullName>
    </submittedName>
</protein>
<evidence type="ECO:0000313" key="1">
    <source>
        <dbReference type="EMBL" id="KAL1843853.1"/>
    </source>
</evidence>
<sequence length="217" mass="23592">MGVSLLHEAEDTLRCGKRACSSIKTQSEDDSSAEGPSNQNDAVPCSAPLLAWSSGHSTRGNFQEPVVSICPGPTPRRHSAAAVTFLGNNRSRLILPPALDNQAQPRVPFPLLYFSPKNGSISPFLPQPLTDSNAFSRFVRSFRDLASQFTLLDSIIERHPSFDSQELPSIVADSIIPLPKPKANNAHWASAAAGYTRPTVFPAIIRLDINDDIYHFG</sequence>
<accession>A0ABR3VQA9</accession>
<keyword evidence="2" id="KW-1185">Reference proteome</keyword>
<dbReference type="EMBL" id="JAZGSY010000008">
    <property type="protein sequence ID" value="KAL1843853.1"/>
    <property type="molecule type" value="Genomic_DNA"/>
</dbReference>
<gene>
    <name evidence="1" type="ORF">VTJ49DRAFT_7204</name>
</gene>
<evidence type="ECO:0000313" key="2">
    <source>
        <dbReference type="Proteomes" id="UP001583172"/>
    </source>
</evidence>
<name>A0ABR3VQA9_HUMIN</name>
<dbReference type="Proteomes" id="UP001583172">
    <property type="component" value="Unassembled WGS sequence"/>
</dbReference>
<comment type="caution">
    <text evidence="1">The sequence shown here is derived from an EMBL/GenBank/DDBJ whole genome shotgun (WGS) entry which is preliminary data.</text>
</comment>
<reference evidence="1 2" key="1">
    <citation type="journal article" date="2024" name="Commun. Biol.">
        <title>Comparative genomic analysis of thermophilic fungi reveals convergent evolutionary adaptations and gene losses.</title>
        <authorList>
            <person name="Steindorff A.S."/>
            <person name="Aguilar-Pontes M.V."/>
            <person name="Robinson A.J."/>
            <person name="Andreopoulos B."/>
            <person name="LaButti K."/>
            <person name="Kuo A."/>
            <person name="Mondo S."/>
            <person name="Riley R."/>
            <person name="Otillar R."/>
            <person name="Haridas S."/>
            <person name="Lipzen A."/>
            <person name="Grimwood J."/>
            <person name="Schmutz J."/>
            <person name="Clum A."/>
            <person name="Reid I.D."/>
            <person name="Moisan M.C."/>
            <person name="Butler G."/>
            <person name="Nguyen T.T.M."/>
            <person name="Dewar K."/>
            <person name="Conant G."/>
            <person name="Drula E."/>
            <person name="Henrissat B."/>
            <person name="Hansel C."/>
            <person name="Singer S."/>
            <person name="Hutchinson M.I."/>
            <person name="de Vries R.P."/>
            <person name="Natvig D.O."/>
            <person name="Powell A.J."/>
            <person name="Tsang A."/>
            <person name="Grigoriev I.V."/>
        </authorList>
    </citation>
    <scope>NUCLEOTIDE SEQUENCE [LARGE SCALE GENOMIC DNA]</scope>
    <source>
        <strain evidence="1 2">CBS 620.91</strain>
    </source>
</reference>